<dbReference type="AlphaFoldDB" id="A0A238VRQ9"/>
<dbReference type="RefSeq" id="WP_089377234.1">
    <property type="nucleotide sequence ID" value="NZ_FZNX01000001.1"/>
</dbReference>
<keyword evidence="10" id="KW-1185">Reference proteome</keyword>
<keyword evidence="7" id="KW-0460">Magnesium</keyword>
<proteinExistence type="predicted"/>
<dbReference type="GO" id="GO:0009103">
    <property type="term" value="P:lipopolysaccharide biosynthetic process"/>
    <property type="evidence" value="ECO:0007669"/>
    <property type="project" value="TreeGrafter"/>
</dbReference>
<dbReference type="Proteomes" id="UP000198412">
    <property type="component" value="Unassembled WGS sequence"/>
</dbReference>
<feature type="transmembrane region" description="Helical" evidence="8">
    <location>
        <begin position="308"/>
        <end position="327"/>
    </location>
</feature>
<feature type="transmembrane region" description="Helical" evidence="8">
    <location>
        <begin position="224"/>
        <end position="242"/>
    </location>
</feature>
<keyword evidence="5 8" id="KW-1133">Transmembrane helix</keyword>
<evidence type="ECO:0000256" key="1">
    <source>
        <dbReference type="ARBA" id="ARBA00004651"/>
    </source>
</evidence>
<dbReference type="GO" id="GO:0044038">
    <property type="term" value="P:cell wall macromolecule biosynthetic process"/>
    <property type="evidence" value="ECO:0007669"/>
    <property type="project" value="TreeGrafter"/>
</dbReference>
<comment type="subcellular location">
    <subcellularLocation>
        <location evidence="1">Cell membrane</location>
        <topology evidence="1">Multi-pass membrane protein</topology>
    </subcellularLocation>
</comment>
<dbReference type="InterPro" id="IPR000715">
    <property type="entry name" value="Glycosyl_transferase_4"/>
</dbReference>
<keyword evidence="6 8" id="KW-0472">Membrane</keyword>
<feature type="transmembrane region" description="Helical" evidence="8">
    <location>
        <begin position="333"/>
        <end position="353"/>
    </location>
</feature>
<dbReference type="PANTHER" id="PTHR22926:SF3">
    <property type="entry name" value="UNDECAPRENYL-PHOSPHATE ALPHA-N-ACETYLGLUCOSAMINYL 1-PHOSPHATE TRANSFERASE"/>
    <property type="match status" value="1"/>
</dbReference>
<dbReference type="InterPro" id="IPR018480">
    <property type="entry name" value="PNAcMuramoyl-5peptid_Trfase_CS"/>
</dbReference>
<evidence type="ECO:0000256" key="5">
    <source>
        <dbReference type="ARBA" id="ARBA00022989"/>
    </source>
</evidence>
<accession>A0A238VRQ9</accession>
<evidence type="ECO:0000256" key="4">
    <source>
        <dbReference type="ARBA" id="ARBA00022692"/>
    </source>
</evidence>
<reference evidence="10" key="1">
    <citation type="submission" date="2017-06" db="EMBL/GenBank/DDBJ databases">
        <authorList>
            <person name="Varghese N."/>
            <person name="Submissions S."/>
        </authorList>
    </citation>
    <scope>NUCLEOTIDE SEQUENCE [LARGE SCALE GENOMIC DNA]</scope>
    <source>
        <strain evidence="10">DSM 27993</strain>
    </source>
</reference>
<name>A0A238VRQ9_9FLAO</name>
<feature type="transmembrane region" description="Helical" evidence="8">
    <location>
        <begin position="143"/>
        <end position="162"/>
    </location>
</feature>
<keyword evidence="2" id="KW-1003">Cell membrane</keyword>
<dbReference type="Pfam" id="PF00953">
    <property type="entry name" value="Glycos_transf_4"/>
    <property type="match status" value="1"/>
</dbReference>
<organism evidence="9 10">
    <name type="scientific">Lutibacter flavus</name>
    <dbReference type="NCBI Taxonomy" id="691689"/>
    <lineage>
        <taxon>Bacteria</taxon>
        <taxon>Pseudomonadati</taxon>
        <taxon>Bacteroidota</taxon>
        <taxon>Flavobacteriia</taxon>
        <taxon>Flavobacteriales</taxon>
        <taxon>Flavobacteriaceae</taxon>
        <taxon>Lutibacter</taxon>
    </lineage>
</organism>
<feature type="transmembrane region" description="Helical" evidence="8">
    <location>
        <begin position="49"/>
        <end position="73"/>
    </location>
</feature>
<dbReference type="PROSITE" id="PS01348">
    <property type="entry name" value="MRAY_2"/>
    <property type="match status" value="1"/>
</dbReference>
<keyword evidence="4 8" id="KW-0812">Transmembrane</keyword>
<dbReference type="GO" id="GO:0046872">
    <property type="term" value="F:metal ion binding"/>
    <property type="evidence" value="ECO:0007669"/>
    <property type="project" value="UniProtKB-KW"/>
</dbReference>
<dbReference type="GO" id="GO:0071555">
    <property type="term" value="P:cell wall organization"/>
    <property type="evidence" value="ECO:0007669"/>
    <property type="project" value="TreeGrafter"/>
</dbReference>
<protein>
    <submittedName>
        <fullName evidence="9">UDP-N-acetylmuramyl pentapeptide phosphotransferase/UDP-N-acetylglucosamine-1-phosphate transferase</fullName>
    </submittedName>
</protein>
<evidence type="ECO:0000256" key="3">
    <source>
        <dbReference type="ARBA" id="ARBA00022679"/>
    </source>
</evidence>
<dbReference type="GO" id="GO:0005886">
    <property type="term" value="C:plasma membrane"/>
    <property type="evidence" value="ECO:0007669"/>
    <property type="project" value="UniProtKB-SubCell"/>
</dbReference>
<keyword evidence="7" id="KW-0479">Metal-binding</keyword>
<feature type="transmembrane region" description="Helical" evidence="8">
    <location>
        <begin position="192"/>
        <end position="212"/>
    </location>
</feature>
<dbReference type="EMBL" id="FZNX01000001">
    <property type="protein sequence ID" value="SNR36938.1"/>
    <property type="molecule type" value="Genomic_DNA"/>
</dbReference>
<dbReference type="GO" id="GO:0016780">
    <property type="term" value="F:phosphotransferase activity, for other substituted phosphate groups"/>
    <property type="evidence" value="ECO:0007669"/>
    <property type="project" value="InterPro"/>
</dbReference>
<feature type="transmembrane region" description="Helical" evidence="8">
    <location>
        <begin position="258"/>
        <end position="276"/>
    </location>
</feature>
<feature type="transmembrane region" description="Helical" evidence="8">
    <location>
        <begin position="169"/>
        <end position="186"/>
    </location>
</feature>
<keyword evidence="3 9" id="KW-0808">Transferase</keyword>
<feature type="binding site" evidence="7">
    <location>
        <position position="222"/>
    </location>
    <ligand>
        <name>Mg(2+)</name>
        <dbReference type="ChEBI" id="CHEBI:18420"/>
    </ligand>
</feature>
<dbReference type="CDD" id="cd06853">
    <property type="entry name" value="GT_WecA_like"/>
    <property type="match status" value="1"/>
</dbReference>
<evidence type="ECO:0000256" key="2">
    <source>
        <dbReference type="ARBA" id="ARBA00022475"/>
    </source>
</evidence>
<gene>
    <name evidence="9" type="ORF">SAMN04488111_0939</name>
</gene>
<feature type="binding site" evidence="7">
    <location>
        <position position="161"/>
    </location>
    <ligand>
        <name>Mg(2+)</name>
        <dbReference type="ChEBI" id="CHEBI:18420"/>
    </ligand>
</feature>
<feature type="transmembrane region" description="Helical" evidence="8">
    <location>
        <begin position="85"/>
        <end position="103"/>
    </location>
</feature>
<sequence length="369" mass="41592">MLEQLMSNLTVVSILAVLNSFLLVYYVVPKISWVIVERKLNDKPNERSSHSGATPTMAGVSFFITLIITMYFIQHFDTENIGLNLIAASTLIFIVGVKDDLVVSTPRAKLVMETLATLFLFFHSAMFETSLHGFLGIYELPSWLFYMLNVLLVLTIINAYNLIDGIDGLAAIVAIVIFSIFALIFKATDLNFYFLISLSFIGMLVAYLYYNFSSTQKIFMGDTGSLLIGFSIGFLALKFLAIDIEQYTVFSFKPENELIVLSAILCIPIFDMFRVIGIRLLKGKSPLCPDRNHSHHVLIDSGMSHFQATMLLGFFNYMLVILMVYWSSIFNSFQMAGILILIFLMYLGVFYMLKKRIASKIAKIGAVVK</sequence>
<feature type="transmembrane region" description="Helical" evidence="8">
    <location>
        <begin position="6"/>
        <end position="28"/>
    </location>
</feature>
<feature type="transmembrane region" description="Helical" evidence="8">
    <location>
        <begin position="115"/>
        <end position="137"/>
    </location>
</feature>
<dbReference type="OrthoDB" id="662756at2"/>
<evidence type="ECO:0000256" key="7">
    <source>
        <dbReference type="PIRSR" id="PIRSR600715-1"/>
    </source>
</evidence>
<evidence type="ECO:0000313" key="9">
    <source>
        <dbReference type="EMBL" id="SNR36938.1"/>
    </source>
</evidence>
<evidence type="ECO:0000256" key="6">
    <source>
        <dbReference type="ARBA" id="ARBA00023136"/>
    </source>
</evidence>
<comment type="cofactor">
    <cofactor evidence="7">
        <name>Mg(2+)</name>
        <dbReference type="ChEBI" id="CHEBI:18420"/>
    </cofactor>
</comment>
<dbReference type="PANTHER" id="PTHR22926">
    <property type="entry name" value="PHOSPHO-N-ACETYLMURAMOYL-PENTAPEPTIDE-TRANSFERASE"/>
    <property type="match status" value="1"/>
</dbReference>
<evidence type="ECO:0000256" key="8">
    <source>
        <dbReference type="SAM" id="Phobius"/>
    </source>
</evidence>
<evidence type="ECO:0000313" key="10">
    <source>
        <dbReference type="Proteomes" id="UP000198412"/>
    </source>
</evidence>